<feature type="domain" description="Alpha-carbonic anhydrase" evidence="8">
    <location>
        <begin position="1"/>
        <end position="132"/>
    </location>
</feature>
<feature type="region of interest" description="Disordered" evidence="7">
    <location>
        <begin position="1"/>
        <end position="25"/>
    </location>
</feature>
<dbReference type="EMBL" id="JAIPUX010005289">
    <property type="protein sequence ID" value="KAH0617597.1"/>
    <property type="molecule type" value="Genomic_DNA"/>
</dbReference>
<evidence type="ECO:0000256" key="3">
    <source>
        <dbReference type="ARBA" id="ARBA00010718"/>
    </source>
</evidence>
<feature type="compositionally biased region" description="Basic and acidic residues" evidence="7">
    <location>
        <begin position="1"/>
        <end position="10"/>
    </location>
</feature>
<dbReference type="PANTHER" id="PTHR18952:SF127">
    <property type="entry name" value="CARBONIC ANHYDRASE 3"/>
    <property type="match status" value="1"/>
</dbReference>
<dbReference type="Gene3D" id="3.10.200.10">
    <property type="entry name" value="Alpha carbonic anhydrase"/>
    <property type="match status" value="1"/>
</dbReference>
<comment type="function">
    <text evidence="2">Reversible hydration of carbon dioxide.</text>
</comment>
<comment type="catalytic activity">
    <reaction evidence="6">
        <text>hydrogencarbonate + H(+) = CO2 + H2O</text>
        <dbReference type="Rhea" id="RHEA:10748"/>
        <dbReference type="ChEBI" id="CHEBI:15377"/>
        <dbReference type="ChEBI" id="CHEBI:15378"/>
        <dbReference type="ChEBI" id="CHEBI:16526"/>
        <dbReference type="ChEBI" id="CHEBI:17544"/>
        <dbReference type="EC" id="4.2.1.1"/>
    </reaction>
</comment>
<name>A0ABQ7SK18_PHRPL</name>
<evidence type="ECO:0000256" key="5">
    <source>
        <dbReference type="ARBA" id="ARBA00023239"/>
    </source>
</evidence>
<evidence type="ECO:0000256" key="7">
    <source>
        <dbReference type="SAM" id="MobiDB-lite"/>
    </source>
</evidence>
<dbReference type="PROSITE" id="PS51144">
    <property type="entry name" value="ALPHA_CA_2"/>
    <property type="match status" value="1"/>
</dbReference>
<accession>A0ABQ7SK18</accession>
<dbReference type="SUPFAM" id="SSF51069">
    <property type="entry name" value="Carbonic anhydrase"/>
    <property type="match status" value="1"/>
</dbReference>
<evidence type="ECO:0000256" key="4">
    <source>
        <dbReference type="ARBA" id="ARBA00012925"/>
    </source>
</evidence>
<evidence type="ECO:0000256" key="1">
    <source>
        <dbReference type="ARBA" id="ARBA00001947"/>
    </source>
</evidence>
<dbReference type="Pfam" id="PF00194">
    <property type="entry name" value="Carb_anhydrase"/>
    <property type="match status" value="1"/>
</dbReference>
<dbReference type="InterPro" id="IPR036398">
    <property type="entry name" value="CA_dom_sf"/>
</dbReference>
<dbReference type="EC" id="4.2.1.1" evidence="4"/>
<proteinExistence type="inferred from homology"/>
<organism evidence="9 10">
    <name type="scientific">Phrynosoma platyrhinos</name>
    <name type="common">Desert horned lizard</name>
    <dbReference type="NCBI Taxonomy" id="52577"/>
    <lineage>
        <taxon>Eukaryota</taxon>
        <taxon>Metazoa</taxon>
        <taxon>Chordata</taxon>
        <taxon>Craniata</taxon>
        <taxon>Vertebrata</taxon>
        <taxon>Euteleostomi</taxon>
        <taxon>Lepidosauria</taxon>
        <taxon>Squamata</taxon>
        <taxon>Bifurcata</taxon>
        <taxon>Unidentata</taxon>
        <taxon>Episquamata</taxon>
        <taxon>Toxicofera</taxon>
        <taxon>Iguania</taxon>
        <taxon>Phrynosomatidae</taxon>
        <taxon>Phrynosomatinae</taxon>
        <taxon>Phrynosoma</taxon>
    </lineage>
</organism>
<reference evidence="9 10" key="1">
    <citation type="journal article" date="2022" name="Gigascience">
        <title>A chromosome-level genome assembly and annotation of the desert horned lizard, Phrynosoma platyrhinos, provides insight into chromosomal rearrangements among reptiles.</title>
        <authorList>
            <person name="Koochekian N."/>
            <person name="Ascanio A."/>
            <person name="Farleigh K."/>
            <person name="Card D.C."/>
            <person name="Schield D.R."/>
            <person name="Castoe T.A."/>
            <person name="Jezkova T."/>
        </authorList>
    </citation>
    <scope>NUCLEOTIDE SEQUENCE [LARGE SCALE GENOMIC DNA]</scope>
    <source>
        <strain evidence="9">NK-2021</strain>
    </source>
</reference>
<evidence type="ECO:0000256" key="2">
    <source>
        <dbReference type="ARBA" id="ARBA00002904"/>
    </source>
</evidence>
<gene>
    <name evidence="9" type="ORF">JD844_016017</name>
</gene>
<comment type="similarity">
    <text evidence="3">Belongs to the alpha-carbonic anhydrase family.</text>
</comment>
<dbReference type="InterPro" id="IPR001148">
    <property type="entry name" value="CA_dom"/>
</dbReference>
<evidence type="ECO:0000313" key="10">
    <source>
        <dbReference type="Proteomes" id="UP000826234"/>
    </source>
</evidence>
<protein>
    <recommendedName>
        <fullName evidence="4">carbonic anhydrase</fullName>
        <ecNumber evidence="4">4.2.1.1</ecNumber>
    </recommendedName>
</protein>
<evidence type="ECO:0000313" key="9">
    <source>
        <dbReference type="EMBL" id="KAH0617597.1"/>
    </source>
</evidence>
<dbReference type="SMART" id="SM01057">
    <property type="entry name" value="Carb_anhydrase"/>
    <property type="match status" value="1"/>
</dbReference>
<dbReference type="InterPro" id="IPR023561">
    <property type="entry name" value="Carbonic_anhydrase_a-class"/>
</dbReference>
<evidence type="ECO:0000259" key="8">
    <source>
        <dbReference type="PROSITE" id="PS51144"/>
    </source>
</evidence>
<comment type="caution">
    <text evidence="9">The sequence shown here is derived from an EMBL/GenBank/DDBJ whole genome shotgun (WGS) entry which is preliminary data.</text>
</comment>
<dbReference type="Proteomes" id="UP000826234">
    <property type="component" value="Unassembled WGS sequence"/>
</dbReference>
<sequence length="133" mass="15287">MPKSQGEKLDLMTQSNDDLEIGKTPKPEMKRIIEEIDAIKTKGKEVPFLNFDPSILFPQNRSYYTYQGSFTTPPCDECVTWILLKEPIVVSADQMAKLRSLSSNAENEPFCPLEDNWRPLQPINHRMVRSPCQ</sequence>
<dbReference type="PANTHER" id="PTHR18952">
    <property type="entry name" value="CARBONIC ANHYDRASE"/>
    <property type="match status" value="1"/>
</dbReference>
<evidence type="ECO:0000256" key="6">
    <source>
        <dbReference type="ARBA" id="ARBA00048348"/>
    </source>
</evidence>
<keyword evidence="10" id="KW-1185">Reference proteome</keyword>
<comment type="cofactor">
    <cofactor evidence="1">
        <name>Zn(2+)</name>
        <dbReference type="ChEBI" id="CHEBI:29105"/>
    </cofactor>
</comment>
<keyword evidence="5" id="KW-0456">Lyase</keyword>